<feature type="region of interest" description="Disordered" evidence="5">
    <location>
        <begin position="305"/>
        <end position="371"/>
    </location>
</feature>
<reference evidence="7 8" key="1">
    <citation type="submission" date="2024-04" db="EMBL/GenBank/DDBJ databases">
        <authorList>
            <consortium name="Genoscope - CEA"/>
            <person name="William W."/>
        </authorList>
    </citation>
    <scope>NUCLEOTIDE SEQUENCE [LARGE SCALE GENOMIC DNA]</scope>
</reference>
<name>A0AAV2IK59_LYMST</name>
<dbReference type="SMART" id="SM00228">
    <property type="entry name" value="PDZ"/>
    <property type="match status" value="1"/>
</dbReference>
<sequence length="1153" mass="125979">MVSAERIQVTLQGGAPWGFRLSGGGSLPLTINKIRKKSQAHINGLQEGDAVISINGVHVHDKSQDEALELVEQAGDALTLEIFRGDIDDLSREKPKKAILVPGGGQSTTTEETSQRLVMTSSVDNVTSDSFDTAESDLRQGGFRLTTSTVETSGVVNENFGSTFSTSTSSGLNLTATVDDVSSSTNNFHPLESSPVISAQVGAVTSSDFTGEVHDVQSSSSLSTITAQPFVDSSIVVESPTLISPMPPRNSPQCPSNNSPAPPSASPQPPQIYSPAPPSVSPVPPSPTQSYSPAQATINLKPTLIYAPAPPPVSPKPTKAVSNPPPPVSPKPPGVTSTTTYATFDDGQTQQEVSREHHVQKSDDGGTTTVVQRETTRTTSILGPSYNAKNQAFNVVQSNEVGEAKRSTSFSTTATSTLSSATVIDKKGPTPFTNPVSSDAQLPPFQFQPTAISGSLSTGNLVGSAPVFKPTKFVPGSRKKDIPGPFSPTSSIGDTKDFLRGGKENALPPPMFQKIVSDKTNGKARDMWRPNVWPSDQHTAREEQAMTPTDEVSPYATLPFTKRPGRSLVEEQKRKLLQSQISTTSKTDHEDFYHESQESPHHSHHRHERLHVFAPPVEIHADSGFNDAPYSPYDDQGMDDDDDGASSQDSSVIRRRRKLYGDSAFYDTPGKSYPTITDQMKLCKIIAQSLTSAANRRARGAKMFMKRKRKSTKWVHEGHSEWSSSAGDVANLQELDSELSPDEGGNKPLLYFKIPSLKSRINSDAKQTKMALTPEQFEKLRLNSQKCDHKALPPDTCFGIVADLKAHKGRGGRMFEKRKQRSDKFVIDELNAKFVPPKPKIANPVKPLRQEKTPWEAAMENAGNVDAAFSSLTEWEKNQRLNLGSGAPGVDLAPLPAVRSTLRSDESPHLLKGTNFNRTARGWAGGGEYPVAEQLHPVAFAKSHGPLQPAQQVSIQTSVNQRSLQDLGDNGFNVKPSQVLQQGKFTPKKPEVWQPMRQEGVRQNAHLVENQDMRQARQVFENQTPRQGWPSVENQAPRQSYQGFENQASRQSHRGFESQAPRQNLQSFENQTPRQSRQGFQNQAFSQNQAPRQNRQGSENQSPRPKSWHPGNNKVPNQGTDLDYSYTPVDYNFGTRGYPTVAYMQPIIPGTDL</sequence>
<evidence type="ECO:0000313" key="8">
    <source>
        <dbReference type="Proteomes" id="UP001497497"/>
    </source>
</evidence>
<dbReference type="AlphaFoldDB" id="A0AAV2IK59"/>
<evidence type="ECO:0000256" key="4">
    <source>
        <dbReference type="ARBA" id="ARBA00038161"/>
    </source>
</evidence>
<evidence type="ECO:0000259" key="6">
    <source>
        <dbReference type="PROSITE" id="PS50106"/>
    </source>
</evidence>
<feature type="compositionally biased region" description="Pro residues" evidence="5">
    <location>
        <begin position="260"/>
        <end position="287"/>
    </location>
</feature>
<keyword evidence="3" id="KW-0597">Phosphoprotein</keyword>
<comment type="subcellular location">
    <subcellularLocation>
        <location evidence="1">Cytoplasm</location>
    </subcellularLocation>
</comment>
<feature type="compositionally biased region" description="Polar residues" evidence="5">
    <location>
        <begin position="975"/>
        <end position="984"/>
    </location>
</feature>
<evidence type="ECO:0000256" key="2">
    <source>
        <dbReference type="ARBA" id="ARBA00022490"/>
    </source>
</evidence>
<keyword evidence="8" id="KW-1185">Reference proteome</keyword>
<dbReference type="InterPro" id="IPR036034">
    <property type="entry name" value="PDZ_sf"/>
</dbReference>
<feature type="region of interest" description="Disordered" evidence="5">
    <location>
        <begin position="621"/>
        <end position="653"/>
    </location>
</feature>
<feature type="compositionally biased region" description="Pro residues" evidence="5">
    <location>
        <begin position="323"/>
        <end position="333"/>
    </location>
</feature>
<comment type="caution">
    <text evidence="7">The sequence shown here is derived from an EMBL/GenBank/DDBJ whole genome shotgun (WGS) entry which is preliminary data.</text>
</comment>
<dbReference type="GO" id="GO:0005634">
    <property type="term" value="C:nucleus"/>
    <property type="evidence" value="ECO:0007669"/>
    <property type="project" value="TreeGrafter"/>
</dbReference>
<dbReference type="GO" id="GO:0032233">
    <property type="term" value="P:positive regulation of actin filament bundle assembly"/>
    <property type="evidence" value="ECO:0007669"/>
    <property type="project" value="TreeGrafter"/>
</dbReference>
<feature type="domain" description="PDZ" evidence="6">
    <location>
        <begin position="6"/>
        <end position="86"/>
    </location>
</feature>
<evidence type="ECO:0000256" key="5">
    <source>
        <dbReference type="SAM" id="MobiDB-lite"/>
    </source>
</evidence>
<dbReference type="PANTHER" id="PTHR24217:SF0">
    <property type="entry name" value="PDZ DOMAIN-CONTAINING PROTEIN"/>
    <property type="match status" value="1"/>
</dbReference>
<dbReference type="CDD" id="cd10820">
    <property type="entry name" value="PDZ_SYNPO2-like"/>
    <property type="match status" value="1"/>
</dbReference>
<comment type="similarity">
    <text evidence="4">Belongs to the synaptopodin family.</text>
</comment>
<protein>
    <recommendedName>
        <fullName evidence="6">PDZ domain-containing protein</fullName>
    </recommendedName>
</protein>
<feature type="region of interest" description="Disordered" evidence="5">
    <location>
        <begin position="1043"/>
        <end position="1123"/>
    </location>
</feature>
<dbReference type="EMBL" id="CAXITT010000778">
    <property type="protein sequence ID" value="CAL1546147.1"/>
    <property type="molecule type" value="Genomic_DNA"/>
</dbReference>
<accession>A0AAV2IK59</accession>
<dbReference type="PANTHER" id="PTHR24217">
    <property type="entry name" value="PUTATIVE-RELATED"/>
    <property type="match status" value="1"/>
</dbReference>
<organism evidence="7 8">
    <name type="scientific">Lymnaea stagnalis</name>
    <name type="common">Great pond snail</name>
    <name type="synonym">Helix stagnalis</name>
    <dbReference type="NCBI Taxonomy" id="6523"/>
    <lineage>
        <taxon>Eukaryota</taxon>
        <taxon>Metazoa</taxon>
        <taxon>Spiralia</taxon>
        <taxon>Lophotrochozoa</taxon>
        <taxon>Mollusca</taxon>
        <taxon>Gastropoda</taxon>
        <taxon>Heterobranchia</taxon>
        <taxon>Euthyneura</taxon>
        <taxon>Panpulmonata</taxon>
        <taxon>Hygrophila</taxon>
        <taxon>Lymnaeoidea</taxon>
        <taxon>Lymnaeidae</taxon>
        <taxon>Lymnaea</taxon>
    </lineage>
</organism>
<feature type="region of interest" description="Disordered" evidence="5">
    <location>
        <begin position="241"/>
        <end position="293"/>
    </location>
</feature>
<dbReference type="SUPFAM" id="SSF50156">
    <property type="entry name" value="PDZ domain-like"/>
    <property type="match status" value="1"/>
</dbReference>
<dbReference type="GO" id="GO:0015629">
    <property type="term" value="C:actin cytoskeleton"/>
    <property type="evidence" value="ECO:0007669"/>
    <property type="project" value="TreeGrafter"/>
</dbReference>
<feature type="compositionally biased region" description="Basic and acidic residues" evidence="5">
    <location>
        <begin position="586"/>
        <end position="601"/>
    </location>
</feature>
<dbReference type="InterPro" id="IPR051976">
    <property type="entry name" value="Synaptopodin_domain"/>
</dbReference>
<evidence type="ECO:0000256" key="3">
    <source>
        <dbReference type="ARBA" id="ARBA00022553"/>
    </source>
</evidence>
<dbReference type="Gene3D" id="2.30.42.10">
    <property type="match status" value="1"/>
</dbReference>
<feature type="compositionally biased region" description="Basic and acidic residues" evidence="5">
    <location>
        <begin position="353"/>
        <end position="364"/>
    </location>
</feature>
<evidence type="ECO:0000256" key="1">
    <source>
        <dbReference type="ARBA" id="ARBA00004496"/>
    </source>
</evidence>
<evidence type="ECO:0000313" key="7">
    <source>
        <dbReference type="EMBL" id="CAL1546147.1"/>
    </source>
</evidence>
<dbReference type="GO" id="GO:0003779">
    <property type="term" value="F:actin binding"/>
    <property type="evidence" value="ECO:0007669"/>
    <property type="project" value="TreeGrafter"/>
</dbReference>
<dbReference type="Pfam" id="PF00595">
    <property type="entry name" value="PDZ"/>
    <property type="match status" value="1"/>
</dbReference>
<keyword evidence="2" id="KW-0963">Cytoplasm</keyword>
<dbReference type="GO" id="GO:0030018">
    <property type="term" value="C:Z disc"/>
    <property type="evidence" value="ECO:0007669"/>
    <property type="project" value="TreeGrafter"/>
</dbReference>
<feature type="region of interest" description="Disordered" evidence="5">
    <location>
        <begin position="528"/>
        <end position="607"/>
    </location>
</feature>
<dbReference type="InterPro" id="IPR001478">
    <property type="entry name" value="PDZ"/>
</dbReference>
<feature type="compositionally biased region" description="Polar residues" evidence="5">
    <location>
        <begin position="1060"/>
        <end position="1104"/>
    </location>
</feature>
<gene>
    <name evidence="7" type="ORF">GSLYS_00019524001</name>
</gene>
<proteinExistence type="inferred from homology"/>
<feature type="region of interest" description="Disordered" evidence="5">
    <location>
        <begin position="966"/>
        <end position="992"/>
    </location>
</feature>
<dbReference type="PROSITE" id="PS50106">
    <property type="entry name" value="PDZ"/>
    <property type="match status" value="1"/>
</dbReference>
<dbReference type="Proteomes" id="UP001497497">
    <property type="component" value="Unassembled WGS sequence"/>
</dbReference>
<feature type="region of interest" description="Disordered" evidence="5">
    <location>
        <begin position="474"/>
        <end position="495"/>
    </location>
</feature>